<dbReference type="Proteomes" id="UP000219621">
    <property type="component" value="Unassembled WGS sequence"/>
</dbReference>
<evidence type="ECO:0000313" key="1">
    <source>
        <dbReference type="EMBL" id="SOE01854.1"/>
    </source>
</evidence>
<keyword evidence="2" id="KW-1185">Reference proteome</keyword>
<evidence type="ECO:0000313" key="2">
    <source>
        <dbReference type="Proteomes" id="UP000219621"/>
    </source>
</evidence>
<dbReference type="EMBL" id="OCNJ01000028">
    <property type="protein sequence ID" value="SOE01854.1"/>
    <property type="molecule type" value="Genomic_DNA"/>
</dbReference>
<dbReference type="RefSeq" id="WP_097281839.1">
    <property type="nucleotide sequence ID" value="NZ_OCNJ01000028.1"/>
</dbReference>
<reference evidence="1 2" key="1">
    <citation type="submission" date="2017-09" db="EMBL/GenBank/DDBJ databases">
        <authorList>
            <person name="Ehlers B."/>
            <person name="Leendertz F.H."/>
        </authorList>
    </citation>
    <scope>NUCLEOTIDE SEQUENCE [LARGE SCALE GENOMIC DNA]</scope>
    <source>
        <strain evidence="1 2">USBA 140</strain>
    </source>
</reference>
<accession>A0A286H3J3</accession>
<sequence>MAAIAAVFTIARVAEMLGEDEDWLWELSIDMVPEDGCLRVYGVGEDVATAFTDYGIETLKTIIDDLRAIGQAPPPLKRPR</sequence>
<protein>
    <submittedName>
        <fullName evidence="1">Uncharacterized protein</fullName>
    </submittedName>
</protein>
<gene>
    <name evidence="1" type="ORF">SAMN05421508_1286</name>
</gene>
<organism evidence="1 2">
    <name type="scientific">Caenispirillum bisanense</name>
    <dbReference type="NCBI Taxonomy" id="414052"/>
    <lineage>
        <taxon>Bacteria</taxon>
        <taxon>Pseudomonadati</taxon>
        <taxon>Pseudomonadota</taxon>
        <taxon>Alphaproteobacteria</taxon>
        <taxon>Rhodospirillales</taxon>
        <taxon>Novispirillaceae</taxon>
        <taxon>Caenispirillum</taxon>
    </lineage>
</organism>
<dbReference type="AlphaFoldDB" id="A0A286H3J3"/>
<name>A0A286H3J3_9PROT</name>
<proteinExistence type="predicted"/>
<dbReference type="OrthoDB" id="7574088at2"/>